<keyword evidence="3" id="KW-1185">Reference proteome</keyword>
<dbReference type="Proteomes" id="UP000463857">
    <property type="component" value="Chromosome"/>
</dbReference>
<dbReference type="EMBL" id="CP047156">
    <property type="protein sequence ID" value="QHC00648.1"/>
    <property type="molecule type" value="Genomic_DNA"/>
</dbReference>
<dbReference type="RefSeq" id="WP_159545341.1">
    <property type="nucleotide sequence ID" value="NZ_CP047156.1"/>
</dbReference>
<sequence length="272" mass="28270">MSSPDASASSGAGVRWSRSAPGVALIEFTRPERRNPLDVETGLRLVEILAEIEADESVRAVVITGRGGAFSAGGDIDHIARIPSRPEAETAASFATRFAVSEAIYNSAKAYIAAISGPVVGAAFGLALACDLRIGDETAMFLAPFSRMGLVPDYGLSWLLPRTVGTSAALEVALLGDRIGALDAHRLGVLNRVVDDPLAAALGAAGVLASRPAYGIAETKRLAHAAMDRPFSEGLADEVAAQARGFQQPEVQSEVAAYTQSIGNRAKTKRGA</sequence>
<accession>A0A7L4YNJ9</accession>
<dbReference type="KEGG" id="eke:EK0264_10345"/>
<evidence type="ECO:0000313" key="2">
    <source>
        <dbReference type="EMBL" id="QHC00648.1"/>
    </source>
</evidence>
<dbReference type="Pfam" id="PF00378">
    <property type="entry name" value="ECH_1"/>
    <property type="match status" value="1"/>
</dbReference>
<dbReference type="PANTHER" id="PTHR43459">
    <property type="entry name" value="ENOYL-COA HYDRATASE"/>
    <property type="match status" value="1"/>
</dbReference>
<dbReference type="InterPro" id="IPR018376">
    <property type="entry name" value="Enoyl-CoA_hyd/isom_CS"/>
</dbReference>
<dbReference type="GO" id="GO:0003824">
    <property type="term" value="F:catalytic activity"/>
    <property type="evidence" value="ECO:0007669"/>
    <property type="project" value="InterPro"/>
</dbReference>
<comment type="similarity">
    <text evidence="1">Belongs to the enoyl-CoA hydratase/isomerase family.</text>
</comment>
<dbReference type="InterPro" id="IPR029045">
    <property type="entry name" value="ClpP/crotonase-like_dom_sf"/>
</dbReference>
<dbReference type="InParanoid" id="A0A7L4YNJ9"/>
<dbReference type="Gene3D" id="3.90.226.10">
    <property type="entry name" value="2-enoyl-CoA Hydratase, Chain A, domain 1"/>
    <property type="match status" value="1"/>
</dbReference>
<organism evidence="2 3">
    <name type="scientific">Epidermidibacterium keratini</name>
    <dbReference type="NCBI Taxonomy" id="1891644"/>
    <lineage>
        <taxon>Bacteria</taxon>
        <taxon>Bacillati</taxon>
        <taxon>Actinomycetota</taxon>
        <taxon>Actinomycetes</taxon>
        <taxon>Sporichthyales</taxon>
        <taxon>Sporichthyaceae</taxon>
        <taxon>Epidermidibacterium</taxon>
    </lineage>
</organism>
<proteinExistence type="inferred from homology"/>
<dbReference type="CDD" id="cd06558">
    <property type="entry name" value="crotonase-like"/>
    <property type="match status" value="1"/>
</dbReference>
<protein>
    <recommendedName>
        <fullName evidence="4">Enoyl-CoA hydratase/isomerase family protein</fullName>
    </recommendedName>
</protein>
<reference evidence="2 3" key="1">
    <citation type="journal article" date="2018" name="Int. J. Syst. Evol. Microbiol.">
        <title>Epidermidibacterium keratini gen. nov., sp. nov., a member of the family Sporichthyaceae, isolated from keratin epidermis.</title>
        <authorList>
            <person name="Lee D.G."/>
            <person name="Trujillo M.E."/>
            <person name="Kang S."/>
            <person name="Nam J.J."/>
            <person name="Kim Y.J."/>
        </authorList>
    </citation>
    <scope>NUCLEOTIDE SEQUENCE [LARGE SCALE GENOMIC DNA]</scope>
    <source>
        <strain evidence="2 3">EPI-7</strain>
    </source>
</reference>
<name>A0A7L4YNJ9_9ACTN</name>
<dbReference type="SUPFAM" id="SSF52096">
    <property type="entry name" value="ClpP/crotonase"/>
    <property type="match status" value="1"/>
</dbReference>
<evidence type="ECO:0008006" key="4">
    <source>
        <dbReference type="Google" id="ProtNLM"/>
    </source>
</evidence>
<gene>
    <name evidence="2" type="ORF">EK0264_10345</name>
</gene>
<dbReference type="PANTHER" id="PTHR43459:SF1">
    <property type="entry name" value="EG:BACN32G11.4 PROTEIN"/>
    <property type="match status" value="1"/>
</dbReference>
<dbReference type="PROSITE" id="PS00166">
    <property type="entry name" value="ENOYL_COA_HYDRATASE"/>
    <property type="match status" value="1"/>
</dbReference>
<dbReference type="AlphaFoldDB" id="A0A7L4YNJ9"/>
<evidence type="ECO:0000313" key="3">
    <source>
        <dbReference type="Proteomes" id="UP000463857"/>
    </source>
</evidence>
<dbReference type="OrthoDB" id="9777711at2"/>
<evidence type="ECO:0000256" key="1">
    <source>
        <dbReference type="RuleBase" id="RU003707"/>
    </source>
</evidence>
<dbReference type="InterPro" id="IPR001753">
    <property type="entry name" value="Enoyl-CoA_hydra/iso"/>
</dbReference>